<protein>
    <submittedName>
        <fullName evidence="4">Uncharacterized protein</fullName>
    </submittedName>
</protein>
<feature type="compositionally biased region" description="Polar residues" evidence="3">
    <location>
        <begin position="197"/>
        <end position="206"/>
    </location>
</feature>
<dbReference type="PANTHER" id="PTHR28133:SF1">
    <property type="entry name" value="REQUIRED FOR RESPIRATORY GROWTH PROTEIN 7, MITOCHONDRIAL"/>
    <property type="match status" value="1"/>
</dbReference>
<evidence type="ECO:0000256" key="1">
    <source>
        <dbReference type="ARBA" id="ARBA00004173"/>
    </source>
</evidence>
<proteinExistence type="predicted"/>
<dbReference type="Proteomes" id="UP000288859">
    <property type="component" value="Unassembled WGS sequence"/>
</dbReference>
<evidence type="ECO:0000313" key="5">
    <source>
        <dbReference type="Proteomes" id="UP000288859"/>
    </source>
</evidence>
<organism evidence="4 5">
    <name type="scientific">Exophiala mesophila</name>
    <name type="common">Black yeast-like fungus</name>
    <dbReference type="NCBI Taxonomy" id="212818"/>
    <lineage>
        <taxon>Eukaryota</taxon>
        <taxon>Fungi</taxon>
        <taxon>Dikarya</taxon>
        <taxon>Ascomycota</taxon>
        <taxon>Pezizomycotina</taxon>
        <taxon>Eurotiomycetes</taxon>
        <taxon>Chaetothyriomycetidae</taxon>
        <taxon>Chaetothyriales</taxon>
        <taxon>Herpotrichiellaceae</taxon>
        <taxon>Exophiala</taxon>
    </lineage>
</organism>
<evidence type="ECO:0000313" key="4">
    <source>
        <dbReference type="EMBL" id="RVX75689.1"/>
    </source>
</evidence>
<feature type="region of interest" description="Disordered" evidence="3">
    <location>
        <begin position="41"/>
        <end position="85"/>
    </location>
</feature>
<evidence type="ECO:0000256" key="2">
    <source>
        <dbReference type="ARBA" id="ARBA00023128"/>
    </source>
</evidence>
<dbReference type="InterPro" id="IPR018828">
    <property type="entry name" value="RRG7"/>
</dbReference>
<dbReference type="PANTHER" id="PTHR28133">
    <property type="entry name" value="REQUIRED FOR RESPIRATORY GROWTH PROTEIN 7, MITOCHONDRIAL"/>
    <property type="match status" value="1"/>
</dbReference>
<comment type="caution">
    <text evidence="4">The sequence shown here is derived from an EMBL/GenBank/DDBJ whole genome shotgun (WGS) entry which is preliminary data.</text>
</comment>
<comment type="subcellular location">
    <subcellularLocation>
        <location evidence="1">Mitochondrion</location>
    </subcellularLocation>
</comment>
<feature type="compositionally biased region" description="Polar residues" evidence="3">
    <location>
        <begin position="41"/>
        <end position="58"/>
    </location>
</feature>
<accession>A0A438NIX6</accession>
<dbReference type="GO" id="GO:0005739">
    <property type="term" value="C:mitochondrion"/>
    <property type="evidence" value="ECO:0007669"/>
    <property type="project" value="UniProtKB-SubCell"/>
</dbReference>
<feature type="region of interest" description="Disordered" evidence="3">
    <location>
        <begin position="264"/>
        <end position="326"/>
    </location>
</feature>
<reference evidence="4 5" key="1">
    <citation type="submission" date="2017-03" db="EMBL/GenBank/DDBJ databases">
        <title>Genomes of endolithic fungi from Antarctica.</title>
        <authorList>
            <person name="Coleine C."/>
            <person name="Masonjones S."/>
            <person name="Stajich J.E."/>
        </authorList>
    </citation>
    <scope>NUCLEOTIDE SEQUENCE [LARGE SCALE GENOMIC DNA]</scope>
    <source>
        <strain evidence="4 5">CCFEE 6314</strain>
    </source>
</reference>
<keyword evidence="2" id="KW-0496">Mitochondrion</keyword>
<evidence type="ECO:0000256" key="3">
    <source>
        <dbReference type="SAM" id="MobiDB-lite"/>
    </source>
</evidence>
<dbReference type="AlphaFoldDB" id="A0A438NIX6"/>
<dbReference type="EMBL" id="NAJM01000001">
    <property type="protein sequence ID" value="RVX75689.1"/>
    <property type="molecule type" value="Genomic_DNA"/>
</dbReference>
<sequence length="401" mass="43179">MSRFGIRPRSIPTFAALFGVGFWAGTRLKYAQVAKQHAETMAQQDSTGQIPTGQTDAAPSSLRRDSDAATATNPTSPPSSHPHHDLASFITNARRTGLSPTSTVYTGTAYEYLTLETLSRYGFELTRTYIYMRDLHVPCKRLVGKHAKIGPNLIRELDGAVRGARLGRLFPSAVATPSTGRDSTLQNGLSDEVTAVDESSTDLNSHTTKDESHVSSAALPPSTVGPVVGVLVGTRPATKGVVDSLRRSTRPLVWVMLEEVECSGDAASSPGALTSQEQDLEDASPRIDQVVEDEDNEKDNGNRRYCDQDAPGNPLSSPARFSAGEHTSPTILAPTSLKHGHIKQMLWNQAAREAGLEGVDVVKRYRPRTLHDLENGDGSGSGNSEIEELVLTREGRVILGV</sequence>
<dbReference type="OrthoDB" id="20734at2759"/>
<feature type="compositionally biased region" description="Basic and acidic residues" evidence="3">
    <location>
        <begin position="298"/>
        <end position="307"/>
    </location>
</feature>
<dbReference type="VEuPathDB" id="FungiDB:PV10_01905"/>
<name>A0A438NIX6_EXOME</name>
<feature type="region of interest" description="Disordered" evidence="3">
    <location>
        <begin position="196"/>
        <end position="223"/>
    </location>
</feature>
<gene>
    <name evidence="4" type="ORF">B0A52_00045</name>
</gene>